<gene>
    <name evidence="3" type="primary">LOC130461449</name>
</gene>
<dbReference type="RefSeq" id="XP_056685534.1">
    <property type="nucleotide sequence ID" value="XM_056829556.1"/>
</dbReference>
<dbReference type="Proteomes" id="UP000813463">
    <property type="component" value="Chromosome 5"/>
</dbReference>
<organism evidence="2 3">
    <name type="scientific">Spinacia oleracea</name>
    <name type="common">Spinach</name>
    <dbReference type="NCBI Taxonomy" id="3562"/>
    <lineage>
        <taxon>Eukaryota</taxon>
        <taxon>Viridiplantae</taxon>
        <taxon>Streptophyta</taxon>
        <taxon>Embryophyta</taxon>
        <taxon>Tracheophyta</taxon>
        <taxon>Spermatophyta</taxon>
        <taxon>Magnoliopsida</taxon>
        <taxon>eudicotyledons</taxon>
        <taxon>Gunneridae</taxon>
        <taxon>Pentapetalae</taxon>
        <taxon>Caryophyllales</taxon>
        <taxon>Chenopodiaceae</taxon>
        <taxon>Chenopodioideae</taxon>
        <taxon>Anserineae</taxon>
        <taxon>Spinacia</taxon>
    </lineage>
</organism>
<name>A0ABM3QQ93_SPIOL</name>
<dbReference type="PANTHER" id="PTHR31669">
    <property type="entry name" value="PROTEIN FAR1-RELATED SEQUENCE 10-RELATED"/>
    <property type="match status" value="1"/>
</dbReference>
<comment type="function">
    <text evidence="1">Putative transcription activator involved in regulating light control of development.</text>
</comment>
<evidence type="ECO:0000313" key="2">
    <source>
        <dbReference type="Proteomes" id="UP000813463"/>
    </source>
</evidence>
<evidence type="ECO:0000313" key="3">
    <source>
        <dbReference type="RefSeq" id="XP_056685534.1"/>
    </source>
</evidence>
<protein>
    <recommendedName>
        <fullName evidence="1">Protein FAR1-RELATED SEQUENCE</fullName>
    </recommendedName>
</protein>
<accession>A0ABM3QQ93</accession>
<comment type="similarity">
    <text evidence="1">Belongs to the FHY3/FAR1 family.</text>
</comment>
<keyword evidence="1" id="KW-0862">Zinc</keyword>
<sequence length="286" mass="33858">MERYQVDDDWLEGLYAERNMWVPAYVKHLFWADMKMTQRVESINSFFDQYVHKHTHLYEFVEAYCEAMEARANEESMANTSTARNLRQIVTCFPAEELFQKIYTDAKFHEVQRECSRVLYVRCLNKKILDESVEEYELEDRVWIKPKHARKEIVTKHKTKHMILVYDLNNQTEVPGKYILRRWRKDVERKHTKVKVMYHDPLKTEVVCRYNKLMVLFEPLLSKAASYKESMDVVVEISHLLAIRLDEKIAMLDRQRQNEDVGVGTPSSLCLEKGGTKLTPSSVGQL</sequence>
<keyword evidence="1" id="KW-0539">Nucleus</keyword>
<keyword evidence="1" id="KW-0863">Zinc-finger</keyword>
<dbReference type="GeneID" id="130461449"/>
<comment type="subcellular location">
    <subcellularLocation>
        <location evidence="1">Nucleus</location>
    </subcellularLocation>
</comment>
<dbReference type="InterPro" id="IPR031052">
    <property type="entry name" value="FHY3/FAR1"/>
</dbReference>
<reference evidence="3" key="2">
    <citation type="submission" date="2025-08" db="UniProtKB">
        <authorList>
            <consortium name="RefSeq"/>
        </authorList>
    </citation>
    <scope>IDENTIFICATION</scope>
    <source>
        <tissue evidence="3">Leaf</tissue>
    </source>
</reference>
<proteinExistence type="inferred from homology"/>
<dbReference type="PANTHER" id="PTHR31669:SF283">
    <property type="entry name" value="PROTEIN FAR1-RELATED SEQUENCE"/>
    <property type="match status" value="1"/>
</dbReference>
<keyword evidence="1" id="KW-0479">Metal-binding</keyword>
<keyword evidence="2" id="KW-1185">Reference proteome</keyword>
<reference evidence="2" key="1">
    <citation type="journal article" date="2021" name="Nat. Commun.">
        <title>Genomic analyses provide insights into spinach domestication and the genetic basis of agronomic traits.</title>
        <authorList>
            <person name="Cai X."/>
            <person name="Sun X."/>
            <person name="Xu C."/>
            <person name="Sun H."/>
            <person name="Wang X."/>
            <person name="Ge C."/>
            <person name="Zhang Z."/>
            <person name="Wang Q."/>
            <person name="Fei Z."/>
            <person name="Jiao C."/>
            <person name="Wang Q."/>
        </authorList>
    </citation>
    <scope>NUCLEOTIDE SEQUENCE [LARGE SCALE GENOMIC DNA]</scope>
    <source>
        <strain evidence="2">cv. Varoflay</strain>
    </source>
</reference>
<evidence type="ECO:0000256" key="1">
    <source>
        <dbReference type="RuleBase" id="RU367018"/>
    </source>
</evidence>